<keyword evidence="12 15" id="KW-0119">Carbohydrate metabolism</keyword>
<evidence type="ECO:0000256" key="14">
    <source>
        <dbReference type="RuleBase" id="RU003615"/>
    </source>
</evidence>
<dbReference type="InterPro" id="IPR017853">
    <property type="entry name" value="GH"/>
</dbReference>
<dbReference type="SUPFAM" id="SSF51011">
    <property type="entry name" value="Glycosyl hydrolase domain"/>
    <property type="match status" value="1"/>
</dbReference>
<dbReference type="SMR" id="A0A7M7G7D4"/>
<dbReference type="EC" id="3.2.1.1" evidence="6 15"/>
<dbReference type="OrthoDB" id="550577at2759"/>
<sequence length="535" mass="60299">MYIKRGRAVTAVSCNARTANASRPYHYRDTLTLDFIRDTMRAIAVVLAIAIGVLGADRHKVTNYQEDRTTMVHLFEWKWNDIARECEEFLAPRGYAGVQVSPIQENVAIGRRPWYERYQPISYEWTTRSGTEEEFRSMVKRCNQVGVRIYVDILLNHMSGNHENARGTGGSKANTFELHYPAVPYNRTNFHKICSVNDYQDAMNVRNCELVGLHDLDQSQEYVREKIVTMLNKAVDAGVAGFRVDAAKHMCPSDLKIIYSRVKNLSLEHGFPSNSRPFIFQEVIDYGGEAVSKYEYNEFAAVTEFKFGSELSNAFLGRNKLKWLANWGEAWGLLPRSDALVFIDNHDTQRSNGDSPITYKNSKLYKMAVAFMLAHPYGIPRVMSSFDFSDFENGPPADSKGQIISPKINEDKTCANGWVCEHRWRQIYNMVGFRNYVRDEPEVSCWWDNGNYQISFCRGKKGFIAINADQVDLKQKLTVCLPAGVYCDIISGELGQDGKCTGKSVLVDGKGQADVVIGVGEDDGVLAIHGGAKAS</sequence>
<keyword evidence="8 15" id="KW-0378">Hydrolase</keyword>
<proteinExistence type="inferred from homology"/>
<evidence type="ECO:0000256" key="3">
    <source>
        <dbReference type="ARBA" id="ARBA00001923"/>
    </source>
</evidence>
<evidence type="ECO:0000259" key="17">
    <source>
        <dbReference type="SMART" id="SM00642"/>
    </source>
</evidence>
<dbReference type="InParanoid" id="A0A7M7G7D4"/>
<keyword evidence="9" id="KW-0106">Calcium</keyword>
<keyword evidence="11" id="KW-0868">Chloride</keyword>
<feature type="domain" description="Alpha-amylase C-terminal" evidence="16">
    <location>
        <begin position="444"/>
        <end position="533"/>
    </location>
</feature>
<keyword evidence="7" id="KW-0479">Metal-binding</keyword>
<dbReference type="InterPro" id="IPR006046">
    <property type="entry name" value="Alpha_amylase"/>
</dbReference>
<evidence type="ECO:0000256" key="10">
    <source>
        <dbReference type="ARBA" id="ARBA00023157"/>
    </source>
</evidence>
<dbReference type="InterPro" id="IPR031319">
    <property type="entry name" value="A-amylase_C"/>
</dbReference>
<keyword evidence="10" id="KW-1015">Disulfide bond</keyword>
<dbReference type="SMART" id="SM00632">
    <property type="entry name" value="Aamy_C"/>
    <property type="match status" value="1"/>
</dbReference>
<dbReference type="GeneID" id="100122414"/>
<evidence type="ECO:0000256" key="6">
    <source>
        <dbReference type="ARBA" id="ARBA00012595"/>
    </source>
</evidence>
<dbReference type="Gene3D" id="3.20.20.80">
    <property type="entry name" value="Glycosidases"/>
    <property type="match status" value="1"/>
</dbReference>
<dbReference type="GO" id="GO:0004556">
    <property type="term" value="F:alpha-amylase activity"/>
    <property type="evidence" value="ECO:0007669"/>
    <property type="project" value="UniProtKB-UniRule"/>
</dbReference>
<dbReference type="AlphaFoldDB" id="A0A7M7G7D4"/>
<dbReference type="FunCoup" id="A0A7M7G7D4">
    <property type="interactions" value="67"/>
</dbReference>
<dbReference type="EnsemblMetazoa" id="XM_001605971">
    <property type="protein sequence ID" value="XP_001606021"/>
    <property type="gene ID" value="LOC100122414"/>
</dbReference>
<keyword evidence="13 15" id="KW-0326">Glycosidase</keyword>
<evidence type="ECO:0000259" key="16">
    <source>
        <dbReference type="SMART" id="SM00632"/>
    </source>
</evidence>
<organism evidence="18 19">
    <name type="scientific">Nasonia vitripennis</name>
    <name type="common">Parasitic wasp</name>
    <dbReference type="NCBI Taxonomy" id="7425"/>
    <lineage>
        <taxon>Eukaryota</taxon>
        <taxon>Metazoa</taxon>
        <taxon>Ecdysozoa</taxon>
        <taxon>Arthropoda</taxon>
        <taxon>Hexapoda</taxon>
        <taxon>Insecta</taxon>
        <taxon>Pterygota</taxon>
        <taxon>Neoptera</taxon>
        <taxon>Endopterygota</taxon>
        <taxon>Hymenoptera</taxon>
        <taxon>Apocrita</taxon>
        <taxon>Proctotrupomorpha</taxon>
        <taxon>Chalcidoidea</taxon>
        <taxon>Pteromalidae</taxon>
        <taxon>Pteromalinae</taxon>
        <taxon>Nasonia</taxon>
    </lineage>
</organism>
<evidence type="ECO:0000256" key="1">
    <source>
        <dbReference type="ARBA" id="ARBA00000548"/>
    </source>
</evidence>
<evidence type="ECO:0000256" key="5">
    <source>
        <dbReference type="ARBA" id="ARBA00011245"/>
    </source>
</evidence>
<dbReference type="InterPro" id="IPR006048">
    <property type="entry name" value="A-amylase/branching_C"/>
</dbReference>
<keyword evidence="19" id="KW-1185">Reference proteome</keyword>
<evidence type="ECO:0000313" key="18">
    <source>
        <dbReference type="EnsemblMetazoa" id="XP_001606021"/>
    </source>
</evidence>
<dbReference type="Pfam" id="PF00128">
    <property type="entry name" value="Alpha-amylase"/>
    <property type="match status" value="1"/>
</dbReference>
<dbReference type="InterPro" id="IPR006047">
    <property type="entry name" value="GH13_cat_dom"/>
</dbReference>
<dbReference type="Gene3D" id="2.60.40.1180">
    <property type="entry name" value="Golgi alpha-mannosidase II"/>
    <property type="match status" value="1"/>
</dbReference>
<evidence type="ECO:0000256" key="9">
    <source>
        <dbReference type="ARBA" id="ARBA00022837"/>
    </source>
</evidence>
<feature type="domain" description="Glycosyl hydrolase family 13 catalytic" evidence="17">
    <location>
        <begin position="69"/>
        <end position="434"/>
    </location>
</feature>
<name>A0A7M7G7D4_NASVI</name>
<dbReference type="SMART" id="SM00642">
    <property type="entry name" value="Aamy"/>
    <property type="match status" value="1"/>
</dbReference>
<evidence type="ECO:0000256" key="7">
    <source>
        <dbReference type="ARBA" id="ARBA00022723"/>
    </source>
</evidence>
<evidence type="ECO:0000313" key="19">
    <source>
        <dbReference type="Proteomes" id="UP000002358"/>
    </source>
</evidence>
<dbReference type="KEGG" id="nvi:100122414"/>
<evidence type="ECO:0000256" key="12">
    <source>
        <dbReference type="ARBA" id="ARBA00023277"/>
    </source>
</evidence>
<dbReference type="Pfam" id="PF02806">
    <property type="entry name" value="Alpha-amylase_C"/>
    <property type="match status" value="1"/>
</dbReference>
<dbReference type="GO" id="GO:0005975">
    <property type="term" value="P:carbohydrate metabolic process"/>
    <property type="evidence" value="ECO:0007669"/>
    <property type="project" value="InterPro"/>
</dbReference>
<comment type="catalytic activity">
    <reaction evidence="1 15">
        <text>Endohydrolysis of (1-&gt;4)-alpha-D-glucosidic linkages in polysaccharides containing three or more (1-&gt;4)-alpha-linked D-glucose units.</text>
        <dbReference type="EC" id="3.2.1.1"/>
    </reaction>
</comment>
<evidence type="ECO:0000256" key="2">
    <source>
        <dbReference type="ARBA" id="ARBA00001913"/>
    </source>
</evidence>
<dbReference type="CDD" id="cd11317">
    <property type="entry name" value="AmyAc_bac_euk_AmyA"/>
    <property type="match status" value="1"/>
</dbReference>
<dbReference type="InterPro" id="IPR013780">
    <property type="entry name" value="Glyco_hydro_b"/>
</dbReference>
<evidence type="ECO:0000256" key="13">
    <source>
        <dbReference type="ARBA" id="ARBA00023295"/>
    </source>
</evidence>
<evidence type="ECO:0000256" key="8">
    <source>
        <dbReference type="ARBA" id="ARBA00022801"/>
    </source>
</evidence>
<dbReference type="Proteomes" id="UP000002358">
    <property type="component" value="Chromosome 2"/>
</dbReference>
<protein>
    <recommendedName>
        <fullName evidence="6 15">Alpha-amylase</fullName>
        <ecNumber evidence="6 15">3.2.1.1</ecNumber>
    </recommendedName>
</protein>
<dbReference type="SUPFAM" id="SSF51445">
    <property type="entry name" value="(Trans)glycosidases"/>
    <property type="match status" value="1"/>
</dbReference>
<comment type="cofactor">
    <cofactor evidence="2">
        <name>Ca(2+)</name>
        <dbReference type="ChEBI" id="CHEBI:29108"/>
    </cofactor>
</comment>
<evidence type="ECO:0000256" key="11">
    <source>
        <dbReference type="ARBA" id="ARBA00023214"/>
    </source>
</evidence>
<dbReference type="GO" id="GO:0046872">
    <property type="term" value="F:metal ion binding"/>
    <property type="evidence" value="ECO:0007669"/>
    <property type="project" value="UniProtKB-KW"/>
</dbReference>
<comment type="similarity">
    <text evidence="4 14">Belongs to the glycosyl hydrolase 13 family.</text>
</comment>
<accession>A0A7M7G7D4</accession>
<reference evidence="18" key="1">
    <citation type="submission" date="2021-01" db="UniProtKB">
        <authorList>
            <consortium name="EnsemblMetazoa"/>
        </authorList>
    </citation>
    <scope>IDENTIFICATION</scope>
</reference>
<comment type="subunit">
    <text evidence="5">Monomer.</text>
</comment>
<dbReference type="PRINTS" id="PR00110">
    <property type="entry name" value="ALPHAAMYLASE"/>
</dbReference>
<evidence type="ECO:0000256" key="4">
    <source>
        <dbReference type="ARBA" id="ARBA00008061"/>
    </source>
</evidence>
<dbReference type="RefSeq" id="XP_001606021.5">
    <property type="nucleotide sequence ID" value="XM_001605971.6"/>
</dbReference>
<evidence type="ECO:0000256" key="15">
    <source>
        <dbReference type="RuleBase" id="RU361134"/>
    </source>
</evidence>
<dbReference type="PANTHER" id="PTHR43447">
    <property type="entry name" value="ALPHA-AMYLASE"/>
    <property type="match status" value="1"/>
</dbReference>
<comment type="cofactor">
    <cofactor evidence="3">
        <name>chloride</name>
        <dbReference type="ChEBI" id="CHEBI:17996"/>
    </cofactor>
</comment>